<evidence type="ECO:0000313" key="1">
    <source>
        <dbReference type="EMBL" id="GAI67378.1"/>
    </source>
</evidence>
<name>X1QGM8_9ZZZZ</name>
<gene>
    <name evidence="1" type="ORF">S12H4_11050</name>
</gene>
<comment type="caution">
    <text evidence="1">The sequence shown here is derived from an EMBL/GenBank/DDBJ whole genome shotgun (WGS) entry which is preliminary data.</text>
</comment>
<reference evidence="1" key="1">
    <citation type="journal article" date="2014" name="Front. Microbiol.">
        <title>High frequency of phylogenetically diverse reductive dehalogenase-homologous genes in deep subseafloor sedimentary metagenomes.</title>
        <authorList>
            <person name="Kawai M."/>
            <person name="Futagami T."/>
            <person name="Toyoda A."/>
            <person name="Takaki Y."/>
            <person name="Nishi S."/>
            <person name="Hori S."/>
            <person name="Arai W."/>
            <person name="Tsubouchi T."/>
            <person name="Morono Y."/>
            <person name="Uchiyama I."/>
            <person name="Ito T."/>
            <person name="Fujiyama A."/>
            <person name="Inagaki F."/>
            <person name="Takami H."/>
        </authorList>
    </citation>
    <scope>NUCLEOTIDE SEQUENCE</scope>
    <source>
        <strain evidence="1">Expedition CK06-06</strain>
    </source>
</reference>
<organism evidence="1">
    <name type="scientific">marine sediment metagenome</name>
    <dbReference type="NCBI Taxonomy" id="412755"/>
    <lineage>
        <taxon>unclassified sequences</taxon>
        <taxon>metagenomes</taxon>
        <taxon>ecological metagenomes</taxon>
    </lineage>
</organism>
<dbReference type="AlphaFoldDB" id="X1QGM8"/>
<dbReference type="EMBL" id="BARW01004870">
    <property type="protein sequence ID" value="GAI67378.1"/>
    <property type="molecule type" value="Genomic_DNA"/>
</dbReference>
<feature type="non-terminal residue" evidence="1">
    <location>
        <position position="1"/>
    </location>
</feature>
<protein>
    <submittedName>
        <fullName evidence="1">Uncharacterized protein</fullName>
    </submittedName>
</protein>
<proteinExistence type="predicted"/>
<sequence length="40" mass="4333">ENILFGAEGTMEGLSEEDVLNRVIRASSISHLHTDISGFS</sequence>
<accession>X1QGM8</accession>